<dbReference type="InterPro" id="IPR015102">
    <property type="entry name" value="Tscrpt_reg_HTH_FeoC"/>
</dbReference>
<dbReference type="Gene3D" id="1.10.10.10">
    <property type="entry name" value="Winged helix-like DNA-binding domain superfamily/Winged helix DNA-binding domain"/>
    <property type="match status" value="1"/>
</dbReference>
<sequence>MNNKEKIKAYLSRSRVCSYLEISEATGIQASMVSSLLRIMVRDGEIERVNHKSSSGRQIRNSYTVL</sequence>
<dbReference type="EMBL" id="PP869623">
    <property type="protein sequence ID" value="XCN28030.1"/>
    <property type="molecule type" value="Genomic_DNA"/>
</dbReference>
<dbReference type="InterPro" id="IPR036390">
    <property type="entry name" value="WH_DNA-bd_sf"/>
</dbReference>
<dbReference type="SUPFAM" id="SSF46785">
    <property type="entry name" value="Winged helix' DNA-binding domain"/>
    <property type="match status" value="1"/>
</dbReference>
<proteinExistence type="predicted"/>
<feature type="domain" description="Transcriptional regulator HTH-type FeoC" evidence="1">
    <location>
        <begin position="6"/>
        <end position="55"/>
    </location>
</feature>
<organism evidence="2">
    <name type="scientific">Serratia phage Kevin</name>
    <dbReference type="NCBI Taxonomy" id="3161161"/>
    <lineage>
        <taxon>Viruses</taxon>
        <taxon>Duplodnaviria</taxon>
        <taxon>Heunggongvirae</taxon>
        <taxon>Uroviricota</taxon>
        <taxon>Caudoviricetes</taxon>
        <taxon>Pantevenvirales</taxon>
        <taxon>Ackermannviridae</taxon>
        <taxon>Miltonvirus</taxon>
    </lineage>
</organism>
<dbReference type="Pfam" id="PF09012">
    <property type="entry name" value="FeoC"/>
    <property type="match status" value="1"/>
</dbReference>
<evidence type="ECO:0000313" key="2">
    <source>
        <dbReference type="EMBL" id="XCN28030.1"/>
    </source>
</evidence>
<accession>A0AAU8KY54</accession>
<dbReference type="InterPro" id="IPR036388">
    <property type="entry name" value="WH-like_DNA-bd_sf"/>
</dbReference>
<reference evidence="2" key="1">
    <citation type="submission" date="2024-06" db="EMBL/GenBank/DDBJ databases">
        <authorList>
            <person name="Melgar S."/>
            <person name="Ryabinky S."/>
            <person name="Merugu K."/>
            <person name="Desisa B."/>
            <person name="Truong H."/>
            <person name="Jamal R."/>
            <person name="Sandhu A."/>
            <person name="Johnson A."/>
        </authorList>
    </citation>
    <scope>NUCLEOTIDE SEQUENCE</scope>
</reference>
<evidence type="ECO:0000259" key="1">
    <source>
        <dbReference type="Pfam" id="PF09012"/>
    </source>
</evidence>
<protein>
    <submittedName>
        <fullName evidence="2">Transcriptional regulator</fullName>
    </submittedName>
</protein>
<name>A0AAU8KY54_9CAUD</name>